<protein>
    <submittedName>
        <fullName evidence="1">Uncharacterized protein</fullName>
    </submittedName>
</protein>
<evidence type="ECO:0000313" key="2">
    <source>
        <dbReference type="Proteomes" id="UP000441523"/>
    </source>
</evidence>
<dbReference type="EMBL" id="VZZJ01000049">
    <property type="protein sequence ID" value="KAB1068583.1"/>
    <property type="molecule type" value="Genomic_DNA"/>
</dbReference>
<gene>
    <name evidence="1" type="ORF">F6X51_26665</name>
</gene>
<dbReference type="AlphaFoldDB" id="A0A6N6MD40"/>
<accession>A0A6N6MD40</accession>
<sequence>MKKPLRYRGRKPIPVSSDTMAEILKTLARSGKQSDFMKKLDDAGESFDLRSRFVANKIKFDLSPKVINTIKDFCFVNRLHEGDQEHHRFVSEVIYSPPEGCPDYQDKDEV</sequence>
<reference evidence="1 2" key="1">
    <citation type="submission" date="2019-09" db="EMBL/GenBank/DDBJ databases">
        <title>YIM 132548 draft genome.</title>
        <authorList>
            <person name="Jiang L."/>
        </authorList>
    </citation>
    <scope>NUCLEOTIDE SEQUENCE [LARGE SCALE GENOMIC DNA]</scope>
    <source>
        <strain evidence="1 2">YIM 132548</strain>
    </source>
</reference>
<evidence type="ECO:0000313" key="1">
    <source>
        <dbReference type="EMBL" id="KAB1068583.1"/>
    </source>
</evidence>
<organism evidence="1 2">
    <name type="scientific">Methylobacterium planeticum</name>
    <dbReference type="NCBI Taxonomy" id="2615211"/>
    <lineage>
        <taxon>Bacteria</taxon>
        <taxon>Pseudomonadati</taxon>
        <taxon>Pseudomonadota</taxon>
        <taxon>Alphaproteobacteria</taxon>
        <taxon>Hyphomicrobiales</taxon>
        <taxon>Methylobacteriaceae</taxon>
        <taxon>Methylobacterium</taxon>
    </lineage>
</organism>
<proteinExistence type="predicted"/>
<keyword evidence="2" id="KW-1185">Reference proteome</keyword>
<dbReference type="Proteomes" id="UP000441523">
    <property type="component" value="Unassembled WGS sequence"/>
</dbReference>
<dbReference type="RefSeq" id="WP_150966960.1">
    <property type="nucleotide sequence ID" value="NZ_VZZJ01000049.1"/>
</dbReference>
<name>A0A6N6MD40_9HYPH</name>
<comment type="caution">
    <text evidence="1">The sequence shown here is derived from an EMBL/GenBank/DDBJ whole genome shotgun (WGS) entry which is preliminary data.</text>
</comment>